<reference evidence="2" key="1">
    <citation type="submission" date="2011-01" db="EMBL/GenBank/DDBJ databases">
        <authorList>
            <person name="Muzny D."/>
            <person name="Qin X."/>
            <person name="Buhay C."/>
            <person name="Dugan-Rocha S."/>
            <person name="Ding Y."/>
            <person name="Chen G."/>
            <person name="Hawes A."/>
            <person name="Holder M."/>
            <person name="Jhangiani S."/>
            <person name="Johnson A."/>
            <person name="Khan Z."/>
            <person name="Li Z."/>
            <person name="Liu W."/>
            <person name="Liu X."/>
            <person name="Perez L."/>
            <person name="Shen H."/>
            <person name="Wang Q."/>
            <person name="Watt J."/>
            <person name="Xi L."/>
            <person name="Xin Y."/>
            <person name="Zhou J."/>
            <person name="Deng J."/>
            <person name="Jiang H."/>
            <person name="Liu Y."/>
            <person name="Qu J."/>
            <person name="Song X.-Z."/>
            <person name="Zhang L."/>
            <person name="Villasana D."/>
            <person name="Johnson A."/>
            <person name="Liu J."/>
            <person name="Liyanage D."/>
            <person name="Lorensuhewa L."/>
            <person name="Robinson T."/>
            <person name="Song A."/>
            <person name="Song B.-B."/>
            <person name="Dinh H."/>
            <person name="Thornton R."/>
            <person name="Coyle M."/>
            <person name="Francisco L."/>
            <person name="Jackson L."/>
            <person name="Javaid M."/>
            <person name="Korchina V."/>
            <person name="Kovar C."/>
            <person name="Mata R."/>
            <person name="Mathew T."/>
            <person name="Ngo R."/>
            <person name="Nguyen L."/>
            <person name="Nguyen N."/>
            <person name="Okwuonu G."/>
            <person name="Ongeri F."/>
            <person name="Pham C."/>
            <person name="Simmons D."/>
            <person name="Wilczek-Boney K."/>
            <person name="Hale W."/>
            <person name="Jakkamsetti A."/>
            <person name="Pham P."/>
            <person name="Ruth R."/>
            <person name="San Lucas F."/>
            <person name="Warren J."/>
            <person name="Zhang J."/>
            <person name="Zhao Z."/>
            <person name="Zhou C."/>
            <person name="Zhu D."/>
            <person name="Lee S."/>
            <person name="Bess C."/>
            <person name="Blankenburg K."/>
            <person name="Forbes L."/>
            <person name="Fu Q."/>
            <person name="Gubbala S."/>
            <person name="Hirani K."/>
            <person name="Jayaseelan J.C."/>
            <person name="Lara F."/>
            <person name="Munidasa M."/>
            <person name="Palculict T."/>
            <person name="Patil S."/>
            <person name="Pu L.-L."/>
            <person name="Saada N."/>
            <person name="Tang L."/>
            <person name="Weissenberger G."/>
            <person name="Zhu Y."/>
            <person name="Hemphill L."/>
            <person name="Shang Y."/>
            <person name="Youmans B."/>
            <person name="Ayvaz T."/>
            <person name="Ross M."/>
            <person name="Santibanez J."/>
            <person name="Aqrawi P."/>
            <person name="Gross S."/>
            <person name="Joshi V."/>
            <person name="Fowler G."/>
            <person name="Nazareth L."/>
            <person name="Reid J."/>
            <person name="Worley K."/>
            <person name="Petrosino J."/>
            <person name="Highlander S."/>
            <person name="Gibbs R."/>
        </authorList>
    </citation>
    <scope>NUCLEOTIDE SEQUENCE [LARGE SCALE GENOMIC DNA]</scope>
    <source>
        <strain evidence="2">ATCC 19414</strain>
    </source>
</reference>
<evidence type="ECO:0000313" key="3">
    <source>
        <dbReference type="Proteomes" id="UP000003028"/>
    </source>
</evidence>
<feature type="transmembrane region" description="Helical" evidence="1">
    <location>
        <begin position="104"/>
        <end position="128"/>
    </location>
</feature>
<feature type="transmembrane region" description="Helical" evidence="1">
    <location>
        <begin position="183"/>
        <end position="202"/>
    </location>
</feature>
<protein>
    <submittedName>
        <fullName evidence="2">Uncharacterized protein</fullName>
    </submittedName>
</protein>
<keyword evidence="3" id="KW-1185">Reference proteome</keyword>
<organism evidence="2 3">
    <name type="scientific">Erysipelothrix rhusiopathiae ATCC 19414</name>
    <dbReference type="NCBI Taxonomy" id="525280"/>
    <lineage>
        <taxon>Bacteria</taxon>
        <taxon>Bacillati</taxon>
        <taxon>Bacillota</taxon>
        <taxon>Erysipelotrichia</taxon>
        <taxon>Erysipelotrichales</taxon>
        <taxon>Erysipelotrichaceae</taxon>
        <taxon>Erysipelothrix</taxon>
    </lineage>
</organism>
<keyword evidence="1" id="KW-0812">Transmembrane</keyword>
<accession>E7FTW2</accession>
<keyword evidence="1" id="KW-1133">Transmembrane helix</keyword>
<dbReference type="Proteomes" id="UP000003028">
    <property type="component" value="Unassembled WGS sequence"/>
</dbReference>
<name>E7FTW2_ERYRH</name>
<gene>
    <name evidence="2" type="ORF">HMPREF0357_10246</name>
</gene>
<dbReference type="EMBL" id="ACLK02000001">
    <property type="protein sequence ID" value="EFY09451.1"/>
    <property type="molecule type" value="Genomic_DNA"/>
</dbReference>
<dbReference type="AlphaFoldDB" id="E7FTW2"/>
<evidence type="ECO:0000256" key="1">
    <source>
        <dbReference type="SAM" id="Phobius"/>
    </source>
</evidence>
<comment type="caution">
    <text evidence="2">The sequence shown here is derived from an EMBL/GenBank/DDBJ whole genome shotgun (WGS) entry which is preliminary data.</text>
</comment>
<evidence type="ECO:0000313" key="2">
    <source>
        <dbReference type="EMBL" id="EFY09451.1"/>
    </source>
</evidence>
<feature type="transmembrane region" description="Helical" evidence="1">
    <location>
        <begin position="9"/>
        <end position="27"/>
    </location>
</feature>
<proteinExistence type="predicted"/>
<feature type="transmembrane region" description="Helical" evidence="1">
    <location>
        <begin position="63"/>
        <end position="83"/>
    </location>
</feature>
<sequence length="241" mass="28410">MKFRKIKKILPCIMVLPLLIITFIHLVNVHLDSIHGFQIYAEHKVYFMNSSAFSRVGLYFKDIIIFGVLNLIVYYLFLYTDTVSEQETSIHMFMMSRFKSITRYWLYLFSKYLKNSLAIIMGYGALLVAFSNTQHIRFVLSPNSLVELFLQGIKIALLMVFLKLLYNFINIATKNGSRSIHKIFTVFILLLADIIIGKYHLIVMPDTYDINLRYISIYICFIVMTYFLYWGHSKKIGEYYD</sequence>
<feature type="transmembrane region" description="Helical" evidence="1">
    <location>
        <begin position="148"/>
        <end position="171"/>
    </location>
</feature>
<feature type="transmembrane region" description="Helical" evidence="1">
    <location>
        <begin position="214"/>
        <end position="231"/>
    </location>
</feature>
<dbReference type="OrthoDB" id="9875659at2"/>
<keyword evidence="1" id="KW-0472">Membrane</keyword>